<dbReference type="EMBL" id="LR215061">
    <property type="protein sequence ID" value="VEV55343.1"/>
    <property type="molecule type" value="Genomic_DNA"/>
</dbReference>
<keyword evidence="3" id="KW-0812">Transmembrane</keyword>
<evidence type="ECO:0000256" key="2">
    <source>
        <dbReference type="ARBA" id="ARBA00023002"/>
    </source>
</evidence>
<feature type="transmembrane region" description="Helical" evidence="3">
    <location>
        <begin position="18"/>
        <end position="38"/>
    </location>
</feature>
<dbReference type="Gene3D" id="3.40.50.720">
    <property type="entry name" value="NAD(P)-binding Rossmann-like Domain"/>
    <property type="match status" value="1"/>
</dbReference>
<dbReference type="SUPFAM" id="SSF51735">
    <property type="entry name" value="NAD(P)-binding Rossmann-fold domains"/>
    <property type="match status" value="1"/>
</dbReference>
<comment type="similarity">
    <text evidence="1">Belongs to the short-chain dehydrogenases/reductases (SDR) family.</text>
</comment>
<dbReference type="GeneID" id="19962161"/>
<dbReference type="PANTHER" id="PTHR43899">
    <property type="entry name" value="RH59310P"/>
    <property type="match status" value="1"/>
</dbReference>
<protein>
    <submittedName>
        <fullName evidence="4">Steroid dehydrogenase, putative</fullName>
    </submittedName>
</protein>
<keyword evidence="3" id="KW-1133">Transmembrane helix</keyword>
<dbReference type="CDD" id="cd05356">
    <property type="entry name" value="17beta-HSD1_like_SDR_c"/>
    <property type="match status" value="1"/>
</dbReference>
<feature type="transmembrane region" description="Helical" evidence="3">
    <location>
        <begin position="190"/>
        <end position="210"/>
    </location>
</feature>
<dbReference type="PRINTS" id="PR00081">
    <property type="entry name" value="GDHRDH"/>
</dbReference>
<dbReference type="PIRSF" id="PIRSF000126">
    <property type="entry name" value="11-beta-HSD1"/>
    <property type="match status" value="1"/>
</dbReference>
<accession>A0A449BPN2</accession>
<dbReference type="Pfam" id="PF00106">
    <property type="entry name" value="adh_short"/>
    <property type="match status" value="1"/>
</dbReference>
<gene>
    <name evidence="4" type="ORF">PVVCY_0502310</name>
</gene>
<dbReference type="AlphaFoldDB" id="A0A449BPN2"/>
<reference evidence="4 5" key="1">
    <citation type="submission" date="2019-01" db="EMBL/GenBank/DDBJ databases">
        <authorList>
            <person name="Ramaprasad A."/>
        </authorList>
    </citation>
    <scope>NUCLEOTIDE SEQUENCE [LARGE SCALE GENOMIC DNA]</scope>
</reference>
<evidence type="ECO:0000313" key="5">
    <source>
        <dbReference type="Proteomes" id="UP000290582"/>
    </source>
</evidence>
<keyword evidence="2" id="KW-0560">Oxidoreductase</keyword>
<evidence type="ECO:0000313" key="4">
    <source>
        <dbReference type="EMBL" id="VEV55343.1"/>
    </source>
</evidence>
<dbReference type="OrthoDB" id="418498at2759"/>
<dbReference type="VEuPathDB" id="PlasmoDB:PVVCY_0502310"/>
<dbReference type="KEGG" id="pvv:PVVCY_0502310"/>
<dbReference type="RefSeq" id="XP_008625820.2">
    <property type="nucleotide sequence ID" value="XM_008627598.2"/>
</dbReference>
<evidence type="ECO:0000256" key="3">
    <source>
        <dbReference type="SAM" id="Phobius"/>
    </source>
</evidence>
<organism evidence="4 5">
    <name type="scientific">Plasmodium vinckei vinckei</name>
    <dbReference type="NCBI Taxonomy" id="54757"/>
    <lineage>
        <taxon>Eukaryota</taxon>
        <taxon>Sar</taxon>
        <taxon>Alveolata</taxon>
        <taxon>Apicomplexa</taxon>
        <taxon>Aconoidasida</taxon>
        <taxon>Haemosporida</taxon>
        <taxon>Plasmodiidae</taxon>
        <taxon>Plasmodium</taxon>
        <taxon>Plasmodium (Vinckeia)</taxon>
    </lineage>
</organism>
<dbReference type="InterPro" id="IPR051019">
    <property type="entry name" value="VLCFA-Steroid_DH"/>
</dbReference>
<sequence length="327" mass="37591">MTIYKMIGHLGIHALNPIFYIGLVVVLKNVLFGIYWLLNYLKSKLFLKDLKSYGNTIVITGCTDGIGKSLTYALAKENVNLLLISRNEKELKNIKKDLLGINKNCQRTIDYIVFDYNEHKFSSYKSMQDKLQKIDVGILINNVGISYPNPLYFHEMETELIEQLVNVNLMSAYFMTRLVLPTMIKKRKGLILYTSSGVTALQTSPLYSVYASVKDGVCSFANSLNAELKEYNIQVQCHIPMFITTKLSKIRKSSLFVPTPEIYSECVIQKMKEGNILPYNVISSPYFFHKIQIFFYNCFPKWLFSIVSLASLKVVRQKALKKMKKEE</sequence>
<dbReference type="PANTHER" id="PTHR43899:SF13">
    <property type="entry name" value="RH59310P"/>
    <property type="match status" value="1"/>
</dbReference>
<dbReference type="InterPro" id="IPR036291">
    <property type="entry name" value="NAD(P)-bd_dom_sf"/>
</dbReference>
<dbReference type="GO" id="GO:0016491">
    <property type="term" value="F:oxidoreductase activity"/>
    <property type="evidence" value="ECO:0007669"/>
    <property type="project" value="UniProtKB-KW"/>
</dbReference>
<evidence type="ECO:0000256" key="1">
    <source>
        <dbReference type="ARBA" id="ARBA00006484"/>
    </source>
</evidence>
<keyword evidence="3" id="KW-0472">Membrane</keyword>
<name>A0A449BPN2_PLAVN</name>
<dbReference type="Proteomes" id="UP000290582">
    <property type="component" value="Chromosome PVVCY_05"/>
</dbReference>
<dbReference type="InterPro" id="IPR002347">
    <property type="entry name" value="SDR_fam"/>
</dbReference>
<feature type="transmembrane region" description="Helical" evidence="3">
    <location>
        <begin position="293"/>
        <end position="315"/>
    </location>
</feature>
<proteinExistence type="inferred from homology"/>